<dbReference type="GO" id="GO:0090090">
    <property type="term" value="P:negative regulation of canonical Wnt signaling pathway"/>
    <property type="evidence" value="ECO:0007669"/>
    <property type="project" value="TreeGrafter"/>
</dbReference>
<dbReference type="Pfam" id="PF13855">
    <property type="entry name" value="LRR_8"/>
    <property type="match status" value="1"/>
</dbReference>
<feature type="transmembrane region" description="Helical" evidence="4">
    <location>
        <begin position="274"/>
        <end position="294"/>
    </location>
</feature>
<dbReference type="Ensembl" id="ENSLLET00000042402.1">
    <property type="protein sequence ID" value="ENSLLEP00000040750.1"/>
    <property type="gene ID" value="ENSLLEG00000025894.1"/>
</dbReference>
<keyword evidence="1" id="KW-0433">Leucine-rich repeat</keyword>
<feature type="domain" description="LRRCT" evidence="5">
    <location>
        <begin position="214"/>
        <end position="265"/>
    </location>
</feature>
<dbReference type="InterPro" id="IPR052286">
    <property type="entry name" value="Wnt_signaling_inhibitor"/>
</dbReference>
<dbReference type="AlphaFoldDB" id="A0A8C5QS40"/>
<evidence type="ECO:0000256" key="4">
    <source>
        <dbReference type="SAM" id="Phobius"/>
    </source>
</evidence>
<evidence type="ECO:0000256" key="3">
    <source>
        <dbReference type="ARBA" id="ARBA00022737"/>
    </source>
</evidence>
<keyword evidence="4" id="KW-0812">Transmembrane</keyword>
<dbReference type="SUPFAM" id="SSF52058">
    <property type="entry name" value="L domain-like"/>
    <property type="match status" value="1"/>
</dbReference>
<keyword evidence="3" id="KW-0677">Repeat</keyword>
<dbReference type="SMART" id="SM00082">
    <property type="entry name" value="LRRCT"/>
    <property type="match status" value="1"/>
</dbReference>
<name>A0A8C5QS40_9ANUR</name>
<evidence type="ECO:0000256" key="1">
    <source>
        <dbReference type="ARBA" id="ARBA00022614"/>
    </source>
</evidence>
<organism evidence="6 7">
    <name type="scientific">Leptobrachium leishanense</name>
    <name type="common">Leishan spiny toad</name>
    <dbReference type="NCBI Taxonomy" id="445787"/>
    <lineage>
        <taxon>Eukaryota</taxon>
        <taxon>Metazoa</taxon>
        <taxon>Chordata</taxon>
        <taxon>Craniata</taxon>
        <taxon>Vertebrata</taxon>
        <taxon>Euteleostomi</taxon>
        <taxon>Amphibia</taxon>
        <taxon>Batrachia</taxon>
        <taxon>Anura</taxon>
        <taxon>Pelobatoidea</taxon>
        <taxon>Megophryidae</taxon>
        <taxon>Leptobrachium</taxon>
    </lineage>
</organism>
<dbReference type="PANTHER" id="PTHR24364:SF16">
    <property type="entry name" value="TROPHOBLAST GLYCOPROTEIN-LIKE"/>
    <property type="match status" value="1"/>
</dbReference>
<dbReference type="SMART" id="SM00369">
    <property type="entry name" value="LRR_TYP"/>
    <property type="match status" value="3"/>
</dbReference>
<dbReference type="Pfam" id="PF01463">
    <property type="entry name" value="LRRCT"/>
    <property type="match status" value="1"/>
</dbReference>
<evidence type="ECO:0000313" key="6">
    <source>
        <dbReference type="Ensembl" id="ENSLLEP00000040750.1"/>
    </source>
</evidence>
<proteinExistence type="predicted"/>
<reference evidence="6" key="1">
    <citation type="submission" date="2025-08" db="UniProtKB">
        <authorList>
            <consortium name="Ensembl"/>
        </authorList>
    </citation>
    <scope>IDENTIFICATION</scope>
</reference>
<evidence type="ECO:0000256" key="2">
    <source>
        <dbReference type="ARBA" id="ARBA00022729"/>
    </source>
</evidence>
<accession>A0A8C5QS40</accession>
<evidence type="ECO:0000313" key="7">
    <source>
        <dbReference type="Proteomes" id="UP000694569"/>
    </source>
</evidence>
<keyword evidence="2" id="KW-0732">Signal</keyword>
<dbReference type="GeneTree" id="ENSGT00940000154868"/>
<reference evidence="6" key="2">
    <citation type="submission" date="2025-09" db="UniProtKB">
        <authorList>
            <consortium name="Ensembl"/>
        </authorList>
    </citation>
    <scope>IDENTIFICATION</scope>
</reference>
<dbReference type="InterPro" id="IPR003591">
    <property type="entry name" value="Leu-rich_rpt_typical-subtyp"/>
</dbReference>
<protein>
    <recommendedName>
        <fullName evidence="5">LRRCT domain-containing protein</fullName>
    </recommendedName>
</protein>
<dbReference type="InterPro" id="IPR001611">
    <property type="entry name" value="Leu-rich_rpt"/>
</dbReference>
<keyword evidence="4" id="KW-0472">Membrane</keyword>
<sequence length="340" mass="38503">ENERAGSRLMWLLVPGNATAWCPLNCSCLRETGLVQCHFLTLQGIPREIPHWVQNLSITGRNLTTLQASSFINNGTQLSNLTTLLLTNNNVQTIRPLAFHQLPHLVTLDLSFNDLHSIAKDAFTGVAHLQVLRLNQAFREAEGTRLVDDQWLKNAKSLKALEVSGNGLQAFPAGLLKLDRLQVLNIRNNSIKLLDEATVSWLKHRNVWVYLSPNPLACDCKSREMIFWIRNTTQVLDSQSLRCFSPESLNGTHVLSVAPDALKCLNENLETASYVFFGIVLALIGLIFLMVLYLNRRGIKRWLNNFREACRDQMEGYHYRYEQDTDPRRSNATALPPDTP</sequence>
<keyword evidence="7" id="KW-1185">Reference proteome</keyword>
<dbReference type="PROSITE" id="PS51450">
    <property type="entry name" value="LRR"/>
    <property type="match status" value="2"/>
</dbReference>
<dbReference type="InterPro" id="IPR032675">
    <property type="entry name" value="LRR_dom_sf"/>
</dbReference>
<dbReference type="PANTHER" id="PTHR24364">
    <property type="entry name" value="LP06937P"/>
    <property type="match status" value="1"/>
</dbReference>
<evidence type="ECO:0000259" key="5">
    <source>
        <dbReference type="SMART" id="SM00082"/>
    </source>
</evidence>
<dbReference type="InterPro" id="IPR000483">
    <property type="entry name" value="Cys-rich_flank_reg_C"/>
</dbReference>
<keyword evidence="4" id="KW-1133">Transmembrane helix</keyword>
<dbReference type="OrthoDB" id="1574204at2759"/>
<dbReference type="Gene3D" id="3.80.10.10">
    <property type="entry name" value="Ribonuclease Inhibitor"/>
    <property type="match status" value="2"/>
</dbReference>
<dbReference type="Proteomes" id="UP000694569">
    <property type="component" value="Unplaced"/>
</dbReference>
<dbReference type="GO" id="GO:0005886">
    <property type="term" value="C:plasma membrane"/>
    <property type="evidence" value="ECO:0007669"/>
    <property type="project" value="TreeGrafter"/>
</dbReference>